<feature type="domain" description="GFO/IDH/MocA-like oxidoreductase" evidence="3">
    <location>
        <begin position="142"/>
        <end position="286"/>
    </location>
</feature>
<dbReference type="Gene3D" id="3.40.50.720">
    <property type="entry name" value="NAD(P)-binding Rossmann-like Domain"/>
    <property type="match status" value="1"/>
</dbReference>
<evidence type="ECO:0000313" key="5">
    <source>
        <dbReference type="Proteomes" id="UP001501480"/>
    </source>
</evidence>
<gene>
    <name evidence="4" type="ORF">GCM10009821_11340</name>
</gene>
<dbReference type="SUPFAM" id="SSF55347">
    <property type="entry name" value="Glyceraldehyde-3-phosphate dehydrogenase-like, C-terminal domain"/>
    <property type="match status" value="1"/>
</dbReference>
<name>A0ABN2VWB2_9ACTN</name>
<feature type="domain" description="Gfo/Idh/MocA-like oxidoreductase N-terminal" evidence="2">
    <location>
        <begin position="6"/>
        <end position="133"/>
    </location>
</feature>
<protein>
    <submittedName>
        <fullName evidence="4">Gfo/Idh/MocA family oxidoreductase</fullName>
    </submittedName>
</protein>
<dbReference type="InterPro" id="IPR036291">
    <property type="entry name" value="NAD(P)-bd_dom_sf"/>
</dbReference>
<accession>A0ABN2VWB2</accession>
<comment type="caution">
    <text evidence="4">The sequence shown here is derived from an EMBL/GenBank/DDBJ whole genome shotgun (WGS) entry which is preliminary data.</text>
</comment>
<sequence length="386" mass="41304">MSAPELRVGVVGFGWMGQVHARALSRLVQHYPDAPLRPRLVAVADNAPDDRTTRAAGAYGFAHVLTDWRELVSRDDVDLVCVTGPNFIHRDVAVAAAWAGKHLWVEKPAGRDAVETAEIAAAVEAAGVQAATGFNYRNVPAVQRARRLVASGAIGAVEHSTVRFLADYSADPAAALSWRFRSDLSGTGVLGDLVSHATDLLAHVVSPISELVVERATFIDQRREAVPGAMHYEQGAGALGDVENEDYVSALLRLEDGSRAVLESSRVAVGEQNTYGFEVHGTRGAIAWDFRRMNELRVATADGDRYLDTYYATQYAGPGDGEIGVFQPGTNNPLGFDDLKVVEARRLVGSIASGVAEGATIADALAAARVLDAMITSSDERKWVSL</sequence>
<dbReference type="Gene3D" id="3.30.360.10">
    <property type="entry name" value="Dihydrodipicolinate Reductase, domain 2"/>
    <property type="match status" value="1"/>
</dbReference>
<dbReference type="SUPFAM" id="SSF51735">
    <property type="entry name" value="NAD(P)-binding Rossmann-fold domains"/>
    <property type="match status" value="1"/>
</dbReference>
<dbReference type="PANTHER" id="PTHR43818:SF11">
    <property type="entry name" value="BCDNA.GH03377"/>
    <property type="match status" value="1"/>
</dbReference>
<dbReference type="EMBL" id="BAAAPY010000003">
    <property type="protein sequence ID" value="GAA2074367.1"/>
    <property type="molecule type" value="Genomic_DNA"/>
</dbReference>
<dbReference type="InterPro" id="IPR050463">
    <property type="entry name" value="Gfo/Idh/MocA_oxidrdct_glycsds"/>
</dbReference>
<dbReference type="InterPro" id="IPR000683">
    <property type="entry name" value="Gfo/Idh/MocA-like_OxRdtase_N"/>
</dbReference>
<dbReference type="InterPro" id="IPR055170">
    <property type="entry name" value="GFO_IDH_MocA-like_dom"/>
</dbReference>
<evidence type="ECO:0000259" key="2">
    <source>
        <dbReference type="Pfam" id="PF01408"/>
    </source>
</evidence>
<evidence type="ECO:0000313" key="4">
    <source>
        <dbReference type="EMBL" id="GAA2074367.1"/>
    </source>
</evidence>
<reference evidence="4 5" key="1">
    <citation type="journal article" date="2019" name="Int. J. Syst. Evol. Microbiol.">
        <title>The Global Catalogue of Microorganisms (GCM) 10K type strain sequencing project: providing services to taxonomists for standard genome sequencing and annotation.</title>
        <authorList>
            <consortium name="The Broad Institute Genomics Platform"/>
            <consortium name="The Broad Institute Genome Sequencing Center for Infectious Disease"/>
            <person name="Wu L."/>
            <person name="Ma J."/>
        </authorList>
    </citation>
    <scope>NUCLEOTIDE SEQUENCE [LARGE SCALE GENOMIC DNA]</scope>
    <source>
        <strain evidence="4 5">JCM 15749</strain>
    </source>
</reference>
<keyword evidence="1" id="KW-0560">Oxidoreductase</keyword>
<dbReference type="PANTHER" id="PTHR43818">
    <property type="entry name" value="BCDNA.GH03377"/>
    <property type="match status" value="1"/>
</dbReference>
<dbReference type="RefSeq" id="WP_344325687.1">
    <property type="nucleotide sequence ID" value="NZ_BAAAPY010000003.1"/>
</dbReference>
<dbReference type="Pfam" id="PF01408">
    <property type="entry name" value="GFO_IDH_MocA"/>
    <property type="match status" value="1"/>
</dbReference>
<keyword evidence="5" id="KW-1185">Reference proteome</keyword>
<dbReference type="Pfam" id="PF22725">
    <property type="entry name" value="GFO_IDH_MocA_C3"/>
    <property type="match status" value="1"/>
</dbReference>
<evidence type="ECO:0000256" key="1">
    <source>
        <dbReference type="ARBA" id="ARBA00023002"/>
    </source>
</evidence>
<evidence type="ECO:0000259" key="3">
    <source>
        <dbReference type="Pfam" id="PF22725"/>
    </source>
</evidence>
<proteinExistence type="predicted"/>
<organism evidence="4 5">
    <name type="scientific">Aeromicrobium halocynthiae</name>
    <dbReference type="NCBI Taxonomy" id="560557"/>
    <lineage>
        <taxon>Bacteria</taxon>
        <taxon>Bacillati</taxon>
        <taxon>Actinomycetota</taxon>
        <taxon>Actinomycetes</taxon>
        <taxon>Propionibacteriales</taxon>
        <taxon>Nocardioidaceae</taxon>
        <taxon>Aeromicrobium</taxon>
    </lineage>
</organism>
<dbReference type="Proteomes" id="UP001501480">
    <property type="component" value="Unassembled WGS sequence"/>
</dbReference>